<keyword evidence="2" id="KW-0560">Oxidoreductase</keyword>
<dbReference type="PROSITE" id="PS00061">
    <property type="entry name" value="ADH_SHORT"/>
    <property type="match status" value="1"/>
</dbReference>
<reference evidence="4 5" key="1">
    <citation type="submission" date="2016-11" db="EMBL/GenBank/DDBJ databases">
        <authorList>
            <person name="Jaros S."/>
            <person name="Januszkiewicz K."/>
            <person name="Wedrychowicz H."/>
        </authorList>
    </citation>
    <scope>NUCLEOTIDE SEQUENCE [LARGE SCALE GENOMIC DNA]</scope>
    <source>
        <strain evidence="4 5">GAS499</strain>
    </source>
</reference>
<dbReference type="Proteomes" id="UP000189935">
    <property type="component" value="Chromosome I"/>
</dbReference>
<dbReference type="PRINTS" id="PR00081">
    <property type="entry name" value="GDHRDH"/>
</dbReference>
<name>A0A1M6Q105_9BRAD</name>
<evidence type="ECO:0000256" key="1">
    <source>
        <dbReference type="ARBA" id="ARBA00006484"/>
    </source>
</evidence>
<dbReference type="PRINTS" id="PR00080">
    <property type="entry name" value="SDRFAMILY"/>
</dbReference>
<accession>A0A1M6Q105</accession>
<dbReference type="FunFam" id="3.40.50.720:FF:000084">
    <property type="entry name" value="Short-chain dehydrogenase reductase"/>
    <property type="match status" value="1"/>
</dbReference>
<dbReference type="PROSITE" id="PS51318">
    <property type="entry name" value="TAT"/>
    <property type="match status" value="1"/>
</dbReference>
<evidence type="ECO:0000313" key="5">
    <source>
        <dbReference type="Proteomes" id="UP000189935"/>
    </source>
</evidence>
<protein>
    <recommendedName>
        <fullName evidence="6">NAD(P)-dependent dehydrogenase, short-chain alcohol dehydrogenase family</fullName>
    </recommendedName>
</protein>
<organism evidence="4 5">
    <name type="scientific">Bradyrhizobium lablabi</name>
    <dbReference type="NCBI Taxonomy" id="722472"/>
    <lineage>
        <taxon>Bacteria</taxon>
        <taxon>Pseudomonadati</taxon>
        <taxon>Pseudomonadota</taxon>
        <taxon>Alphaproteobacteria</taxon>
        <taxon>Hyphomicrobiales</taxon>
        <taxon>Nitrobacteraceae</taxon>
        <taxon>Bradyrhizobium</taxon>
    </lineage>
</organism>
<dbReference type="EMBL" id="LT670844">
    <property type="protein sequence ID" value="SHK13888.1"/>
    <property type="molecule type" value="Genomic_DNA"/>
</dbReference>
<proteinExistence type="inferred from homology"/>
<comment type="similarity">
    <text evidence="1 3">Belongs to the short-chain dehydrogenases/reductases (SDR) family.</text>
</comment>
<dbReference type="InterPro" id="IPR036291">
    <property type="entry name" value="NAD(P)-bd_dom_sf"/>
</dbReference>
<dbReference type="InterPro" id="IPR002347">
    <property type="entry name" value="SDR_fam"/>
</dbReference>
<dbReference type="GO" id="GO:0016491">
    <property type="term" value="F:oxidoreductase activity"/>
    <property type="evidence" value="ECO:0007669"/>
    <property type="project" value="UniProtKB-KW"/>
</dbReference>
<dbReference type="RefSeq" id="WP_079538417.1">
    <property type="nucleotide sequence ID" value="NZ_LT670844.1"/>
</dbReference>
<evidence type="ECO:0008006" key="6">
    <source>
        <dbReference type="Google" id="ProtNLM"/>
    </source>
</evidence>
<dbReference type="Pfam" id="PF00106">
    <property type="entry name" value="adh_short"/>
    <property type="match status" value="1"/>
</dbReference>
<evidence type="ECO:0000256" key="3">
    <source>
        <dbReference type="RuleBase" id="RU000363"/>
    </source>
</evidence>
<dbReference type="PANTHER" id="PTHR24321">
    <property type="entry name" value="DEHYDROGENASES, SHORT CHAIN"/>
    <property type="match status" value="1"/>
</dbReference>
<dbReference type="AlphaFoldDB" id="A0A1M6Q105"/>
<evidence type="ECO:0000256" key="2">
    <source>
        <dbReference type="ARBA" id="ARBA00023002"/>
    </source>
</evidence>
<dbReference type="InterPro" id="IPR006311">
    <property type="entry name" value="TAT_signal"/>
</dbReference>
<dbReference type="Gene3D" id="3.40.50.720">
    <property type="entry name" value="NAD(P)-binding Rossmann-like Domain"/>
    <property type="match status" value="1"/>
</dbReference>
<sequence length="307" mass="32150">MASESAASRRSLLTGAVAGVAGFAAGAVSAGAIVGSKKGPQVFVEGRARFKNKVILITGATSGIGAVAAKMFAAEGGKVAFCGRRTDRGAEVESEIKSEGGEAKYIRADVRIEDDVRRFVDTAAELYGGLDVCFNNAGITIEKPLHEYTAVEWDDVVNTDLRGNFLALKYEIPHLIKRGGGVVVVTASSNAIATNPKRSAYSAAKRGLVGMVQAAAQDYADNNIRINTLIPGTTDTEFVRRAAGMMSAPDPVWEAAVSVWAKSNVAVAHRLARPEEIAAAALMMASDEFTFMNGAQIVVDGGKTAHA</sequence>
<dbReference type="CDD" id="cd05233">
    <property type="entry name" value="SDR_c"/>
    <property type="match status" value="1"/>
</dbReference>
<evidence type="ECO:0000313" key="4">
    <source>
        <dbReference type="EMBL" id="SHK13888.1"/>
    </source>
</evidence>
<dbReference type="PANTHER" id="PTHR24321:SF11">
    <property type="entry name" value="BLR0893 PROTEIN"/>
    <property type="match status" value="1"/>
</dbReference>
<dbReference type="OrthoDB" id="9792355at2"/>
<gene>
    <name evidence="4" type="ORF">SAMN05444159_2523</name>
</gene>
<dbReference type="SUPFAM" id="SSF51735">
    <property type="entry name" value="NAD(P)-binding Rossmann-fold domains"/>
    <property type="match status" value="1"/>
</dbReference>
<dbReference type="InterPro" id="IPR020904">
    <property type="entry name" value="Sc_DH/Rdtase_CS"/>
</dbReference>